<evidence type="ECO:0000313" key="2">
    <source>
        <dbReference type="EMBL" id="MDC3416122.1"/>
    </source>
</evidence>
<dbReference type="Gene3D" id="3.40.50.2020">
    <property type="match status" value="1"/>
</dbReference>
<accession>A0A9X4ADY6</accession>
<reference evidence="2" key="1">
    <citation type="submission" date="2022-06" db="EMBL/GenBank/DDBJ databases">
        <title>Aquibacillus sp. a new bacterium isolated from soil saline samples.</title>
        <authorList>
            <person name="Galisteo C."/>
            <person name="De La Haba R."/>
            <person name="Sanchez-Porro C."/>
            <person name="Ventosa A."/>
        </authorList>
    </citation>
    <scope>NUCLEOTIDE SEQUENCE</scope>
    <source>
        <strain evidence="2">3ASR75-54</strain>
    </source>
</reference>
<dbReference type="AlphaFoldDB" id="A0A9X4ADY6"/>
<dbReference type="Proteomes" id="UP001145069">
    <property type="component" value="Unassembled WGS sequence"/>
</dbReference>
<organism evidence="2 3">
    <name type="scientific">Aquibacillus salsiterrae</name>
    <dbReference type="NCBI Taxonomy" id="2950439"/>
    <lineage>
        <taxon>Bacteria</taxon>
        <taxon>Bacillati</taxon>
        <taxon>Bacillota</taxon>
        <taxon>Bacilli</taxon>
        <taxon>Bacillales</taxon>
        <taxon>Bacillaceae</taxon>
        <taxon>Aquibacillus</taxon>
    </lineage>
</organism>
<dbReference type="PANTHER" id="PTHR47505">
    <property type="entry name" value="DNA UTILIZATION PROTEIN YHGH"/>
    <property type="match status" value="1"/>
</dbReference>
<protein>
    <submittedName>
        <fullName evidence="2">ComF family protein</fullName>
    </submittedName>
</protein>
<dbReference type="InterPro" id="IPR000836">
    <property type="entry name" value="PRTase_dom"/>
</dbReference>
<keyword evidence="3" id="KW-1185">Reference proteome</keyword>
<dbReference type="InterPro" id="IPR029057">
    <property type="entry name" value="PRTase-like"/>
</dbReference>
<gene>
    <name evidence="2" type="ORF">NC799_04235</name>
</gene>
<proteinExistence type="inferred from homology"/>
<evidence type="ECO:0000313" key="3">
    <source>
        <dbReference type="Proteomes" id="UP001145069"/>
    </source>
</evidence>
<dbReference type="CDD" id="cd06223">
    <property type="entry name" value="PRTases_typeI"/>
    <property type="match status" value="1"/>
</dbReference>
<sequence>MHCLWCDKQIIVEVTWDNFLYPDKPKKLCIECKSQLTKITGAICKLCGRKSEDEQCKDCERWGGNRQWSKVLSFNRSVYSYNPMLQAMIAKWKYRGDYQLVEAFQTDFREAFKQIVRACPKDTVVVPIPLSDKRRYERAFNQAEALTQLLEVPYQCLLTRREGEKQSKKTRQERLSSTNPFQIIEVVRNPIILIDDIYTTGITIRHAAKCLIDAGCPTVYSFTLAR</sequence>
<dbReference type="SUPFAM" id="SSF53271">
    <property type="entry name" value="PRTase-like"/>
    <property type="match status" value="1"/>
</dbReference>
<name>A0A9X4ADY6_9BACI</name>
<dbReference type="RefSeq" id="WP_272445104.1">
    <property type="nucleotide sequence ID" value="NZ_JAMQKC010000002.1"/>
</dbReference>
<dbReference type="EMBL" id="JAMQKC010000002">
    <property type="protein sequence ID" value="MDC3416122.1"/>
    <property type="molecule type" value="Genomic_DNA"/>
</dbReference>
<dbReference type="PANTHER" id="PTHR47505:SF1">
    <property type="entry name" value="DNA UTILIZATION PROTEIN YHGH"/>
    <property type="match status" value="1"/>
</dbReference>
<comment type="similarity">
    <text evidence="1">Belongs to the ComF/GntX family.</text>
</comment>
<dbReference type="InterPro" id="IPR051910">
    <property type="entry name" value="ComF/GntX_DNA_util-trans"/>
</dbReference>
<evidence type="ECO:0000256" key="1">
    <source>
        <dbReference type="ARBA" id="ARBA00008007"/>
    </source>
</evidence>
<comment type="caution">
    <text evidence="2">The sequence shown here is derived from an EMBL/GenBank/DDBJ whole genome shotgun (WGS) entry which is preliminary data.</text>
</comment>